<organism evidence="1 2">
    <name type="scientific">Diphasiastrum complanatum</name>
    <name type="common">Issler's clubmoss</name>
    <name type="synonym">Lycopodium complanatum</name>
    <dbReference type="NCBI Taxonomy" id="34168"/>
    <lineage>
        <taxon>Eukaryota</taxon>
        <taxon>Viridiplantae</taxon>
        <taxon>Streptophyta</taxon>
        <taxon>Embryophyta</taxon>
        <taxon>Tracheophyta</taxon>
        <taxon>Lycopodiopsida</taxon>
        <taxon>Lycopodiales</taxon>
        <taxon>Lycopodiaceae</taxon>
        <taxon>Lycopodioideae</taxon>
        <taxon>Diphasiastrum</taxon>
    </lineage>
</organism>
<evidence type="ECO:0000313" key="2">
    <source>
        <dbReference type="Proteomes" id="UP001162992"/>
    </source>
</evidence>
<keyword evidence="2" id="KW-1185">Reference proteome</keyword>
<proteinExistence type="predicted"/>
<reference evidence="2" key="1">
    <citation type="journal article" date="2024" name="Proc. Natl. Acad. Sci. U.S.A.">
        <title>Extraordinary preservation of gene collinearity over three hundred million years revealed in homosporous lycophytes.</title>
        <authorList>
            <person name="Li C."/>
            <person name="Wickell D."/>
            <person name="Kuo L.Y."/>
            <person name="Chen X."/>
            <person name="Nie B."/>
            <person name="Liao X."/>
            <person name="Peng D."/>
            <person name="Ji J."/>
            <person name="Jenkins J."/>
            <person name="Williams M."/>
            <person name="Shu S."/>
            <person name="Plott C."/>
            <person name="Barry K."/>
            <person name="Rajasekar S."/>
            <person name="Grimwood J."/>
            <person name="Han X."/>
            <person name="Sun S."/>
            <person name="Hou Z."/>
            <person name="He W."/>
            <person name="Dai G."/>
            <person name="Sun C."/>
            <person name="Schmutz J."/>
            <person name="Leebens-Mack J.H."/>
            <person name="Li F.W."/>
            <person name="Wang L."/>
        </authorList>
    </citation>
    <scope>NUCLEOTIDE SEQUENCE [LARGE SCALE GENOMIC DNA]</scope>
    <source>
        <strain evidence="2">cv. PW_Plant_1</strain>
    </source>
</reference>
<sequence>MGGGNDEYEHFQHSHHHHHGLHEGHYDDGRGRDEGTPSYDARHRAPEHYEEPTLEGSLVKIYCESRPDYYLTVRSEGVVLAPGDDSNIHQQWIKDQKWSTRVKDEAGFPAFSLVNKATRLALWHGKEMNEQVSLQTYDSNTLDESILWSQSADVGNGYQCIRPVGNIHLNLDANHGDSKNGGIEERTDLILFKWKKQENQKWKIMPISSTEGSISYPSNDKHPAPGGDDVPYPSGHSQHGRFHPHNVVQGQEVKLHCEARADFYITARSDGVVLAPGDDSDMRQLWIKDDSWGNKVKDEAGFPAFALINKATQMALQHGSAEFDQVDLTSYDPSIINESVLWTWSADVGRGYRCLRPVGNIHLNLDANHGDLKHGGVHDGTNLILYKWIKRENQKWKIL</sequence>
<accession>A0ACC2AK60</accession>
<comment type="caution">
    <text evidence="1">The sequence shown here is derived from an EMBL/GenBank/DDBJ whole genome shotgun (WGS) entry which is preliminary data.</text>
</comment>
<protein>
    <submittedName>
        <fullName evidence="1">Uncharacterized protein</fullName>
    </submittedName>
</protein>
<name>A0ACC2AK60_DIPCM</name>
<gene>
    <name evidence="1" type="ORF">O6H91_21G048100</name>
</gene>
<dbReference type="Proteomes" id="UP001162992">
    <property type="component" value="Chromosome 21"/>
</dbReference>
<evidence type="ECO:0000313" key="1">
    <source>
        <dbReference type="EMBL" id="KAJ7517958.1"/>
    </source>
</evidence>
<dbReference type="EMBL" id="CM055112">
    <property type="protein sequence ID" value="KAJ7517958.1"/>
    <property type="molecule type" value="Genomic_DNA"/>
</dbReference>